<dbReference type="PIRSF" id="PIRSF000501">
    <property type="entry name" value="DHPS_Campy_prd"/>
    <property type="match status" value="1"/>
</dbReference>
<dbReference type="InterPro" id="IPR011005">
    <property type="entry name" value="Dihydropteroate_synth-like_sf"/>
</dbReference>
<evidence type="ECO:0000256" key="1">
    <source>
        <dbReference type="ARBA" id="ARBA00000012"/>
    </source>
</evidence>
<gene>
    <name evidence="10" type="ORF">MNB_ARC-1_264</name>
</gene>
<feature type="domain" description="Pterin-binding" evidence="9">
    <location>
        <begin position="119"/>
        <end position="371"/>
    </location>
</feature>
<evidence type="ECO:0000256" key="7">
    <source>
        <dbReference type="ARBA" id="ARBA00022842"/>
    </source>
</evidence>
<evidence type="ECO:0000256" key="8">
    <source>
        <dbReference type="ARBA" id="ARBA00022909"/>
    </source>
</evidence>
<protein>
    <recommendedName>
        <fullName evidence="4">dihydropteroate synthase</fullName>
        <ecNumber evidence="4">2.5.1.15</ecNumber>
    </recommendedName>
</protein>
<dbReference type="EMBL" id="UOYO01000058">
    <property type="protein sequence ID" value="VAY88455.1"/>
    <property type="molecule type" value="Genomic_DNA"/>
</dbReference>
<evidence type="ECO:0000256" key="2">
    <source>
        <dbReference type="ARBA" id="ARBA00001946"/>
    </source>
</evidence>
<name>A0A3B1E773_9ZZZZ</name>
<dbReference type="SUPFAM" id="SSF51717">
    <property type="entry name" value="Dihydropteroate synthetase-like"/>
    <property type="match status" value="1"/>
</dbReference>
<dbReference type="GO" id="GO:0004156">
    <property type="term" value="F:dihydropteroate synthase activity"/>
    <property type="evidence" value="ECO:0007669"/>
    <property type="project" value="UniProtKB-EC"/>
</dbReference>
<reference evidence="10" key="1">
    <citation type="submission" date="2018-10" db="EMBL/GenBank/DDBJ databases">
        <authorList>
            <person name="Aoki K."/>
        </authorList>
    </citation>
    <scope>NUCLEOTIDE SEQUENCE</scope>
</reference>
<comment type="cofactor">
    <cofactor evidence="2">
        <name>Mg(2+)</name>
        <dbReference type="ChEBI" id="CHEBI:18420"/>
    </cofactor>
</comment>
<dbReference type="PROSITE" id="PS50972">
    <property type="entry name" value="PTERIN_BINDING"/>
    <property type="match status" value="1"/>
</dbReference>
<dbReference type="GO" id="GO:0046654">
    <property type="term" value="P:tetrahydrofolate biosynthetic process"/>
    <property type="evidence" value="ECO:0007669"/>
    <property type="project" value="TreeGrafter"/>
</dbReference>
<evidence type="ECO:0000256" key="3">
    <source>
        <dbReference type="ARBA" id="ARBA00004763"/>
    </source>
</evidence>
<keyword evidence="8" id="KW-0289">Folate biosynthesis</keyword>
<organism evidence="10">
    <name type="scientific">hydrothermal vent metagenome</name>
    <dbReference type="NCBI Taxonomy" id="652676"/>
    <lineage>
        <taxon>unclassified sequences</taxon>
        <taxon>metagenomes</taxon>
        <taxon>ecological metagenomes</taxon>
    </lineage>
</organism>
<dbReference type="GO" id="GO:0046656">
    <property type="term" value="P:folic acid biosynthetic process"/>
    <property type="evidence" value="ECO:0007669"/>
    <property type="project" value="UniProtKB-KW"/>
</dbReference>
<comment type="catalytic activity">
    <reaction evidence="1">
        <text>(7,8-dihydropterin-6-yl)methyl diphosphate + 4-aminobenzoate = 7,8-dihydropteroate + diphosphate</text>
        <dbReference type="Rhea" id="RHEA:19949"/>
        <dbReference type="ChEBI" id="CHEBI:17836"/>
        <dbReference type="ChEBI" id="CHEBI:17839"/>
        <dbReference type="ChEBI" id="CHEBI:33019"/>
        <dbReference type="ChEBI" id="CHEBI:72950"/>
        <dbReference type="EC" id="2.5.1.15"/>
    </reaction>
</comment>
<comment type="pathway">
    <text evidence="3">Cofactor biosynthesis; tetrahydrofolate biosynthesis; 7,8-dihydrofolate from 2-amino-4-hydroxy-6-hydroxymethyl-7,8-dihydropteridine diphosphate and 4-aminobenzoate: step 1/2.</text>
</comment>
<keyword evidence="5 10" id="KW-0808">Transferase</keyword>
<evidence type="ECO:0000256" key="5">
    <source>
        <dbReference type="ARBA" id="ARBA00022679"/>
    </source>
</evidence>
<sequence>MYIYKIDRQDKEQFFLDFIGTDTTGAKIMAKKSSHHTLLIKDLHVGAANILKQDALSIGADLAVPIGTILAEKKYVDAVLIGSTKHLELLAKKEHSQPFGLKDIAKVLKEFTLENNNETKLMGIININNDSFFEKSRFNSHNAIKEIKHMIKHGANIIDIGAVSSRPGSKKVNPQDELKRIRPVCDMIYKHKLHKKVIFSIDSYTPAVIEYALKKGFKIVNDITGLSNDKVAKLVALYDATIVIMHMKGDPKTMQNHPDYDDVMIEIDLFFKERIKKAKLFGIKNIILDVGIGFGKTIEHNLTLIRNLSHFKHFGYPILIGASHKSMINDIIKTSIDHRLPGTLAIHLESIKQGASIIRCHDVKKHLQAIKVQEAIFQ</sequence>
<dbReference type="AlphaFoldDB" id="A0A3B1E773"/>
<dbReference type="GO" id="GO:0046872">
    <property type="term" value="F:metal ion binding"/>
    <property type="evidence" value="ECO:0007669"/>
    <property type="project" value="UniProtKB-KW"/>
</dbReference>
<dbReference type="InterPro" id="IPR006390">
    <property type="entry name" value="DHP_synth_dom"/>
</dbReference>
<dbReference type="InterPro" id="IPR000489">
    <property type="entry name" value="Pterin-binding_dom"/>
</dbReference>
<dbReference type="CDD" id="cd00739">
    <property type="entry name" value="DHPS"/>
    <property type="match status" value="1"/>
</dbReference>
<dbReference type="GO" id="GO:0005829">
    <property type="term" value="C:cytosol"/>
    <property type="evidence" value="ECO:0007669"/>
    <property type="project" value="TreeGrafter"/>
</dbReference>
<dbReference type="InterPro" id="IPR016227">
    <property type="entry name" value="Dihydropteroate_synthase_prd"/>
</dbReference>
<evidence type="ECO:0000256" key="4">
    <source>
        <dbReference type="ARBA" id="ARBA00012458"/>
    </source>
</evidence>
<evidence type="ECO:0000313" key="10">
    <source>
        <dbReference type="EMBL" id="VAY88455.1"/>
    </source>
</evidence>
<dbReference type="PANTHER" id="PTHR20941">
    <property type="entry name" value="FOLATE SYNTHESIS PROTEINS"/>
    <property type="match status" value="1"/>
</dbReference>
<dbReference type="PANTHER" id="PTHR20941:SF1">
    <property type="entry name" value="FOLIC ACID SYNTHESIS PROTEIN FOL1"/>
    <property type="match status" value="1"/>
</dbReference>
<dbReference type="PROSITE" id="PS00793">
    <property type="entry name" value="DHPS_2"/>
    <property type="match status" value="1"/>
</dbReference>
<keyword evidence="7" id="KW-0460">Magnesium</keyword>
<dbReference type="Gene3D" id="3.20.20.20">
    <property type="entry name" value="Dihydropteroate synthase-like"/>
    <property type="match status" value="1"/>
</dbReference>
<evidence type="ECO:0000256" key="6">
    <source>
        <dbReference type="ARBA" id="ARBA00022723"/>
    </source>
</evidence>
<dbReference type="Pfam" id="PF00809">
    <property type="entry name" value="Pterin_bind"/>
    <property type="match status" value="1"/>
</dbReference>
<accession>A0A3B1E773</accession>
<evidence type="ECO:0000259" key="9">
    <source>
        <dbReference type="PROSITE" id="PS50972"/>
    </source>
</evidence>
<dbReference type="InterPro" id="IPR045031">
    <property type="entry name" value="DHP_synth-like"/>
</dbReference>
<keyword evidence="6" id="KW-0479">Metal-binding</keyword>
<dbReference type="EC" id="2.5.1.15" evidence="4"/>
<dbReference type="NCBIfam" id="TIGR01496">
    <property type="entry name" value="DHPS"/>
    <property type="match status" value="1"/>
</dbReference>
<proteinExistence type="predicted"/>